<gene>
    <name evidence="2" type="ORF">POTOM_058444</name>
</gene>
<keyword evidence="1" id="KW-0732">Signal</keyword>
<feature type="chain" id="PRO_5036451383" evidence="1">
    <location>
        <begin position="23"/>
        <end position="103"/>
    </location>
</feature>
<dbReference type="EMBL" id="JAAWWB010000037">
    <property type="protein sequence ID" value="KAG6738822.1"/>
    <property type="molecule type" value="Genomic_DNA"/>
</dbReference>
<dbReference type="Proteomes" id="UP000886885">
    <property type="component" value="Chromosome 19A"/>
</dbReference>
<feature type="signal peptide" evidence="1">
    <location>
        <begin position="1"/>
        <end position="22"/>
    </location>
</feature>
<organism evidence="2 3">
    <name type="scientific">Populus tomentosa</name>
    <name type="common">Chinese white poplar</name>
    <dbReference type="NCBI Taxonomy" id="118781"/>
    <lineage>
        <taxon>Eukaryota</taxon>
        <taxon>Viridiplantae</taxon>
        <taxon>Streptophyta</taxon>
        <taxon>Embryophyta</taxon>
        <taxon>Tracheophyta</taxon>
        <taxon>Spermatophyta</taxon>
        <taxon>Magnoliopsida</taxon>
        <taxon>eudicotyledons</taxon>
        <taxon>Gunneridae</taxon>
        <taxon>Pentapetalae</taxon>
        <taxon>rosids</taxon>
        <taxon>fabids</taxon>
        <taxon>Malpighiales</taxon>
        <taxon>Salicaceae</taxon>
        <taxon>Saliceae</taxon>
        <taxon>Populus</taxon>
    </lineage>
</organism>
<dbReference type="OrthoDB" id="247542at2759"/>
<evidence type="ECO:0000313" key="3">
    <source>
        <dbReference type="Proteomes" id="UP000886885"/>
    </source>
</evidence>
<comment type="caution">
    <text evidence="2">The sequence shown here is derived from an EMBL/GenBank/DDBJ whole genome shotgun (WGS) entry which is preliminary data.</text>
</comment>
<dbReference type="AlphaFoldDB" id="A0A8X7XX06"/>
<evidence type="ECO:0000256" key="1">
    <source>
        <dbReference type="SAM" id="SignalP"/>
    </source>
</evidence>
<sequence>MFSHRVLILIICFQARYPGEDGERTPVAGDAATANPNIVLATPQHGGHLAFFEGLAATSYWYFLPFWSCPDDLEMWSRAVDELLVGVLHSSPYICMYRRCTFC</sequence>
<reference evidence="2" key="1">
    <citation type="journal article" date="2020" name="bioRxiv">
        <title>Hybrid origin of Populus tomentosa Carr. identified through genome sequencing and phylogenomic analysis.</title>
        <authorList>
            <person name="An X."/>
            <person name="Gao K."/>
            <person name="Chen Z."/>
            <person name="Li J."/>
            <person name="Yang X."/>
            <person name="Yang X."/>
            <person name="Zhou J."/>
            <person name="Guo T."/>
            <person name="Zhao T."/>
            <person name="Huang S."/>
            <person name="Miao D."/>
            <person name="Khan W.U."/>
            <person name="Rao P."/>
            <person name="Ye M."/>
            <person name="Lei B."/>
            <person name="Liao W."/>
            <person name="Wang J."/>
            <person name="Ji L."/>
            <person name="Li Y."/>
            <person name="Guo B."/>
            <person name="Mustafa N.S."/>
            <person name="Li S."/>
            <person name="Yun Q."/>
            <person name="Keller S.R."/>
            <person name="Mao J."/>
            <person name="Zhang R."/>
            <person name="Strauss S.H."/>
        </authorList>
    </citation>
    <scope>NUCLEOTIDE SEQUENCE</scope>
    <source>
        <strain evidence="2">GM15</strain>
        <tissue evidence="2">Leaf</tissue>
    </source>
</reference>
<evidence type="ECO:0000313" key="2">
    <source>
        <dbReference type="EMBL" id="KAG6738822.1"/>
    </source>
</evidence>
<protein>
    <submittedName>
        <fullName evidence="2">Uncharacterized protein</fullName>
    </submittedName>
</protein>
<keyword evidence="3" id="KW-1185">Reference proteome</keyword>
<proteinExistence type="predicted"/>
<name>A0A8X7XX06_POPTO</name>
<accession>A0A8X7XX06</accession>